<dbReference type="AlphaFoldDB" id="A0A8E2E3T4"/>
<dbReference type="SUPFAM" id="SSF50784">
    <property type="entry name" value="Transcription factor IIA (TFIIA), beta-barrel domain"/>
    <property type="match status" value="1"/>
</dbReference>
<name>A0A8E2E3T4_9PEZI</name>
<dbReference type="FunFam" id="2.30.18.10:FF:000006">
    <property type="entry name" value="Transcription factor TFIIA complex subunit Toa1"/>
    <property type="match status" value="1"/>
</dbReference>
<evidence type="ECO:0000256" key="1">
    <source>
        <dbReference type="ARBA" id="ARBA00004123"/>
    </source>
</evidence>
<evidence type="ECO:0000313" key="7">
    <source>
        <dbReference type="Proteomes" id="UP000250266"/>
    </source>
</evidence>
<evidence type="ECO:0008006" key="8">
    <source>
        <dbReference type="Google" id="ProtNLM"/>
    </source>
</evidence>
<sequence>MSNQIVGQIYQQVIEKVIQASQNDFEEFGVDQTTLAEMKEVRGNISLAQSPQSFIAWLRQPAPLFSPSHVLFNIRRKIFRIYLELFVSVRLRMAAWAGSGGKAGKSGAGELPAWQTRLSNLKVAQFPWDPPPEPVRNTPTVPSNVPKPEPTPAPMNVTPQPQPAQSSYGSTHIKSEPGYDNTMPSYAGQANGFQSGLNGDLAQARASQLLQQRYGTQAHAAINAQGMSRGANIPGQQQRVGMQLPGQGQQPGQPQQIIPHRQANIYNSQTDGAGDASDEWNAIVAAKNAVGDDGPNGRLAADRTMRELVDEMAQRMDSGLMVPLDELNKGKKRKVAIRNRVLASSSANFGPLHVPKIPQLDGELGKDEDEDEERDDDAINSDLDDPEDELAEDDDDNDETTDYMLCTYDKVQRVKNKWKCTLKDGILTTNKKEYLFHKATGEFEW</sequence>
<dbReference type="EMBL" id="KV745186">
    <property type="protein sequence ID" value="OCK76725.1"/>
    <property type="molecule type" value="Genomic_DNA"/>
</dbReference>
<feature type="compositionally biased region" description="Acidic residues" evidence="5">
    <location>
        <begin position="366"/>
        <end position="401"/>
    </location>
</feature>
<gene>
    <name evidence="6" type="ORF">K432DRAFT_396198</name>
</gene>
<evidence type="ECO:0000256" key="5">
    <source>
        <dbReference type="SAM" id="MobiDB-lite"/>
    </source>
</evidence>
<dbReference type="SMART" id="SM01371">
    <property type="entry name" value="TFIIA"/>
    <property type="match status" value="1"/>
</dbReference>
<dbReference type="Gene3D" id="2.30.18.10">
    <property type="entry name" value="Transcription factor IIA (TFIIA), beta-barrel domain"/>
    <property type="match status" value="1"/>
</dbReference>
<dbReference type="PANTHER" id="PTHR12694">
    <property type="entry name" value="TRANSCRIPTION INITIATION FACTOR IIA SUBUNIT 1"/>
    <property type="match status" value="1"/>
</dbReference>
<comment type="subcellular location">
    <subcellularLocation>
        <location evidence="1">Nucleus</location>
    </subcellularLocation>
</comment>
<dbReference type="CDD" id="cd07976">
    <property type="entry name" value="TFIIA_alpha_beta_like"/>
    <property type="match status" value="1"/>
</dbReference>
<feature type="region of interest" description="Disordered" evidence="5">
    <location>
        <begin position="348"/>
        <end position="401"/>
    </location>
</feature>
<dbReference type="InterPro" id="IPR004855">
    <property type="entry name" value="TFIIA_asu/bsu"/>
</dbReference>
<evidence type="ECO:0000256" key="2">
    <source>
        <dbReference type="ARBA" id="ARBA00010059"/>
    </source>
</evidence>
<dbReference type="Pfam" id="PF03153">
    <property type="entry name" value="TFIIA"/>
    <property type="match status" value="2"/>
</dbReference>
<dbReference type="InterPro" id="IPR009088">
    <property type="entry name" value="TFIIA_b-brl"/>
</dbReference>
<keyword evidence="3" id="KW-0804">Transcription</keyword>
<evidence type="ECO:0000256" key="3">
    <source>
        <dbReference type="ARBA" id="ARBA00023163"/>
    </source>
</evidence>
<keyword evidence="7" id="KW-1185">Reference proteome</keyword>
<dbReference type="Gene3D" id="1.10.287.100">
    <property type="match status" value="1"/>
</dbReference>
<comment type="similarity">
    <text evidence="2">Belongs to the TFIIA subunit 1 family.</text>
</comment>
<proteinExistence type="inferred from homology"/>
<reference evidence="6 7" key="1">
    <citation type="journal article" date="2016" name="Nat. Commun.">
        <title>Ectomycorrhizal ecology is imprinted in the genome of the dominant symbiotic fungus Cenococcum geophilum.</title>
        <authorList>
            <consortium name="DOE Joint Genome Institute"/>
            <person name="Peter M."/>
            <person name="Kohler A."/>
            <person name="Ohm R.A."/>
            <person name="Kuo A."/>
            <person name="Krutzmann J."/>
            <person name="Morin E."/>
            <person name="Arend M."/>
            <person name="Barry K.W."/>
            <person name="Binder M."/>
            <person name="Choi C."/>
            <person name="Clum A."/>
            <person name="Copeland A."/>
            <person name="Grisel N."/>
            <person name="Haridas S."/>
            <person name="Kipfer T."/>
            <person name="LaButti K."/>
            <person name="Lindquist E."/>
            <person name="Lipzen A."/>
            <person name="Maire R."/>
            <person name="Meier B."/>
            <person name="Mihaltcheva S."/>
            <person name="Molinier V."/>
            <person name="Murat C."/>
            <person name="Poggeler S."/>
            <person name="Quandt C.A."/>
            <person name="Sperisen C."/>
            <person name="Tritt A."/>
            <person name="Tisserant E."/>
            <person name="Crous P.W."/>
            <person name="Henrissat B."/>
            <person name="Nehls U."/>
            <person name="Egli S."/>
            <person name="Spatafora J.W."/>
            <person name="Grigoriev I.V."/>
            <person name="Martin F.M."/>
        </authorList>
    </citation>
    <scope>NUCLEOTIDE SEQUENCE [LARGE SCALE GENOMIC DNA]</scope>
    <source>
        <strain evidence="6 7">CBS 459.81</strain>
    </source>
</reference>
<dbReference type="Proteomes" id="UP000250266">
    <property type="component" value="Unassembled WGS sequence"/>
</dbReference>
<dbReference type="GO" id="GO:0005672">
    <property type="term" value="C:transcription factor TFIIA complex"/>
    <property type="evidence" value="ECO:0007669"/>
    <property type="project" value="InterPro"/>
</dbReference>
<protein>
    <recommendedName>
        <fullName evidence="8">Transcription factor IIA, alpha/beta subunit</fullName>
    </recommendedName>
</protein>
<feature type="region of interest" description="Disordered" evidence="5">
    <location>
        <begin position="127"/>
        <end position="171"/>
    </location>
</feature>
<evidence type="ECO:0000313" key="6">
    <source>
        <dbReference type="EMBL" id="OCK76725.1"/>
    </source>
</evidence>
<evidence type="ECO:0000256" key="4">
    <source>
        <dbReference type="ARBA" id="ARBA00023242"/>
    </source>
</evidence>
<organism evidence="6 7">
    <name type="scientific">Lepidopterella palustris CBS 459.81</name>
    <dbReference type="NCBI Taxonomy" id="1314670"/>
    <lineage>
        <taxon>Eukaryota</taxon>
        <taxon>Fungi</taxon>
        <taxon>Dikarya</taxon>
        <taxon>Ascomycota</taxon>
        <taxon>Pezizomycotina</taxon>
        <taxon>Dothideomycetes</taxon>
        <taxon>Pleosporomycetidae</taxon>
        <taxon>Mytilinidiales</taxon>
        <taxon>Argynnaceae</taxon>
        <taxon>Lepidopterella</taxon>
    </lineage>
</organism>
<feature type="compositionally biased region" description="Polar residues" evidence="5">
    <location>
        <begin position="157"/>
        <end position="171"/>
    </location>
</feature>
<dbReference type="PANTHER" id="PTHR12694:SF8">
    <property type="entry name" value="TRANSCRIPTION INITIATION FACTOR IIA SUBUNIT 1"/>
    <property type="match status" value="1"/>
</dbReference>
<keyword evidence="4" id="KW-0539">Nucleus</keyword>
<dbReference type="OrthoDB" id="6275927at2759"/>
<accession>A0A8E2E3T4</accession>
<dbReference type="SUPFAM" id="SSF47396">
    <property type="entry name" value="Transcription factor IIA (TFIIA), alpha-helical domain"/>
    <property type="match status" value="1"/>
</dbReference>
<dbReference type="GO" id="GO:0006367">
    <property type="term" value="P:transcription initiation at RNA polymerase II promoter"/>
    <property type="evidence" value="ECO:0007669"/>
    <property type="project" value="InterPro"/>
</dbReference>